<keyword evidence="5" id="KW-0472">Membrane</keyword>
<organism evidence="7 8">
    <name type="scientific">Oikopleura dioica</name>
    <name type="common">Tunicate</name>
    <dbReference type="NCBI Taxonomy" id="34765"/>
    <lineage>
        <taxon>Eukaryota</taxon>
        <taxon>Metazoa</taxon>
        <taxon>Chordata</taxon>
        <taxon>Tunicata</taxon>
        <taxon>Appendicularia</taxon>
        <taxon>Copelata</taxon>
        <taxon>Oikopleuridae</taxon>
        <taxon>Oikopleura</taxon>
    </lineage>
</organism>
<dbReference type="PANTHER" id="PTHR10529">
    <property type="entry name" value="AP COMPLEX SUBUNIT MU"/>
    <property type="match status" value="1"/>
</dbReference>
<dbReference type="Pfam" id="PF00928">
    <property type="entry name" value="Adap_comp_sub"/>
    <property type="match status" value="1"/>
</dbReference>
<protein>
    <submittedName>
        <fullName evidence="7">Oidioi.mRNA.OKI2018_I69.PAR.g11850.t1.cds</fullName>
    </submittedName>
</protein>
<dbReference type="CDD" id="cd09252">
    <property type="entry name" value="AP-3_Mu3_Cterm"/>
    <property type="match status" value="1"/>
</dbReference>
<keyword evidence="4" id="KW-0653">Protein transport</keyword>
<evidence type="ECO:0000256" key="4">
    <source>
        <dbReference type="ARBA" id="ARBA00022927"/>
    </source>
</evidence>
<evidence type="ECO:0000256" key="2">
    <source>
        <dbReference type="ARBA" id="ARBA00005324"/>
    </source>
</evidence>
<evidence type="ECO:0000256" key="1">
    <source>
        <dbReference type="ARBA" id="ARBA00004308"/>
    </source>
</evidence>
<dbReference type="Proteomes" id="UP001158576">
    <property type="component" value="Chromosome PAR"/>
</dbReference>
<dbReference type="InterPro" id="IPR001392">
    <property type="entry name" value="Clathrin_mu"/>
</dbReference>
<dbReference type="SUPFAM" id="SSF47473">
    <property type="entry name" value="EF-hand"/>
    <property type="match status" value="1"/>
</dbReference>
<dbReference type="InterPro" id="IPR011992">
    <property type="entry name" value="EF-hand-dom_pair"/>
</dbReference>
<dbReference type="InterPro" id="IPR011012">
    <property type="entry name" value="Longin-like_dom_sf"/>
</dbReference>
<evidence type="ECO:0000259" key="6">
    <source>
        <dbReference type="PROSITE" id="PS51072"/>
    </source>
</evidence>
<dbReference type="InterPro" id="IPR036168">
    <property type="entry name" value="AP2_Mu_C_sf"/>
</dbReference>
<dbReference type="Gene3D" id="3.30.450.60">
    <property type="match status" value="1"/>
</dbReference>
<dbReference type="InterPro" id="IPR028565">
    <property type="entry name" value="MHD"/>
</dbReference>
<dbReference type="PROSITE" id="PS00991">
    <property type="entry name" value="CLAT_ADAPTOR_M_2"/>
    <property type="match status" value="1"/>
</dbReference>
<keyword evidence="3" id="KW-0813">Transport</keyword>
<proteinExistence type="inferred from homology"/>
<dbReference type="PRINTS" id="PR00314">
    <property type="entry name" value="CLATHRINADPT"/>
</dbReference>
<name>A0ABN7RXM2_OIKDI</name>
<dbReference type="EMBL" id="OU015568">
    <property type="protein sequence ID" value="CAG5088458.1"/>
    <property type="molecule type" value="Genomic_DNA"/>
</dbReference>
<dbReference type="SUPFAM" id="SSF49447">
    <property type="entry name" value="Second domain of Mu2 adaptin subunit (ap50) of ap2 adaptor"/>
    <property type="match status" value="1"/>
</dbReference>
<dbReference type="CDD" id="cd14837">
    <property type="entry name" value="AP3_Mu_N"/>
    <property type="match status" value="1"/>
</dbReference>
<keyword evidence="8" id="KW-1185">Reference proteome</keyword>
<accession>A0ABN7RXM2</accession>
<dbReference type="PROSITE" id="PS51072">
    <property type="entry name" value="MHD"/>
    <property type="match status" value="1"/>
</dbReference>
<evidence type="ECO:0000256" key="5">
    <source>
        <dbReference type="ARBA" id="ARBA00023136"/>
    </source>
</evidence>
<comment type="similarity">
    <text evidence="2">Belongs to the adaptor complexes medium subunit family.</text>
</comment>
<evidence type="ECO:0000313" key="7">
    <source>
        <dbReference type="EMBL" id="CAG5088458.1"/>
    </source>
</evidence>
<comment type="subcellular location">
    <subcellularLocation>
        <location evidence="1">Endomembrane system</location>
    </subcellularLocation>
</comment>
<gene>
    <name evidence="7" type="ORF">OKIOD_LOCUS3408</name>
</gene>
<dbReference type="Gene3D" id="2.60.40.1170">
    <property type="entry name" value="Mu homology domain, subdomain B"/>
    <property type="match status" value="2"/>
</dbReference>
<dbReference type="SUPFAM" id="SSF64356">
    <property type="entry name" value="SNARE-like"/>
    <property type="match status" value="1"/>
</dbReference>
<dbReference type="InterPro" id="IPR018240">
    <property type="entry name" value="Clathrin_mu_CS"/>
</dbReference>
<reference evidence="7 8" key="1">
    <citation type="submission" date="2021-04" db="EMBL/GenBank/DDBJ databases">
        <authorList>
            <person name="Bliznina A."/>
        </authorList>
    </citation>
    <scope>NUCLEOTIDE SEQUENCE [LARGE SCALE GENOMIC DNA]</scope>
</reference>
<evidence type="ECO:0000313" key="8">
    <source>
        <dbReference type="Proteomes" id="UP001158576"/>
    </source>
</evidence>
<dbReference type="Gene3D" id="1.10.238.10">
    <property type="entry name" value="EF-hand"/>
    <property type="match status" value="1"/>
</dbReference>
<evidence type="ECO:0000256" key="3">
    <source>
        <dbReference type="ARBA" id="ARBA00022448"/>
    </source>
</evidence>
<feature type="domain" description="MHD" evidence="6">
    <location>
        <begin position="302"/>
        <end position="537"/>
    </location>
</feature>
<sequence>MDLERESIEKRIEEVYKKQKFFEINDAKYIWMMFFGFKVKKAKLLPFFENGRISKEKLVAYIIHYKSIADDDFSIMSQLLDHNHRGFYTEKSFAKLFERHGEDPAEARKIFRNLDLDGYGRISMTINSLFIIATNDLKVFMEKHWCSAIKRTVLDDFLENLRGLSDVNDMPIVYLGPNNHYLIHVLHKDTIFLAVTREDVMPLMITEFLHRIKDVFIDYFGECSVNSIKENFVVVYSLLDELLDAGFPLVTEPNVLKELIRPTTMLSSIKNTVTGKSNVSENLPTGQLSNVPWRKANVKYNNNEAYFDMKENLNMVVNKQGSHLLSLANGRIDSSIKLSGTPDLSLSWQNPKVFNNVNFHPCIRLKRWNVEKMLSFIPPDGQFELLRYQSSINGGAALPFYIRANASLQAGKLDISISPKRLVTPKPVTNVFVTCKMPACVTNVNLTASEGSYSFDSFEKRLKWDVGKLVSGTAPSLRGSINLKEKCDLRLVFSVQFSVEQYAASNIKVHQLNVFGEGYKAFKGVKYITSANAVEIRT</sequence>
<dbReference type="InterPro" id="IPR050431">
    <property type="entry name" value="Adaptor_comp_med_subunit"/>
</dbReference>